<organism evidence="5 6">
    <name type="scientific">Brevundimonas goettingensis</name>
    <dbReference type="NCBI Taxonomy" id="2774190"/>
    <lineage>
        <taxon>Bacteria</taxon>
        <taxon>Pseudomonadati</taxon>
        <taxon>Pseudomonadota</taxon>
        <taxon>Alphaproteobacteria</taxon>
        <taxon>Caulobacterales</taxon>
        <taxon>Caulobacteraceae</taxon>
        <taxon>Brevundimonas</taxon>
    </lineage>
</organism>
<evidence type="ECO:0000313" key="5">
    <source>
        <dbReference type="EMBL" id="QTC92975.1"/>
    </source>
</evidence>
<dbReference type="SUPFAM" id="SSF46785">
    <property type="entry name" value="Winged helix' DNA-binding domain"/>
    <property type="match status" value="1"/>
</dbReference>
<dbReference type="GO" id="GO:0003677">
    <property type="term" value="F:DNA binding"/>
    <property type="evidence" value="ECO:0007669"/>
    <property type="project" value="UniProtKB-KW"/>
</dbReference>
<dbReference type="RefSeq" id="WP_207932253.1">
    <property type="nucleotide sequence ID" value="NZ_CP062222.1"/>
</dbReference>
<evidence type="ECO:0000256" key="1">
    <source>
        <dbReference type="ARBA" id="ARBA00023015"/>
    </source>
</evidence>
<dbReference type="Pfam" id="PF07729">
    <property type="entry name" value="FCD"/>
    <property type="match status" value="1"/>
</dbReference>
<dbReference type="PROSITE" id="PS50949">
    <property type="entry name" value="HTH_GNTR"/>
    <property type="match status" value="1"/>
</dbReference>
<reference evidence="5" key="1">
    <citation type="submission" date="2020-09" db="EMBL/GenBank/DDBJ databases">
        <title>Brevundimonas sp. LVF2 isolated from a puddle in Goettingen, Germany.</title>
        <authorList>
            <person name="Friedrich I."/>
            <person name="Klassen A."/>
            <person name="Hannes N."/>
            <person name="Schneider D."/>
            <person name="Hertel R."/>
            <person name="Daniel R."/>
        </authorList>
    </citation>
    <scope>NUCLEOTIDE SEQUENCE</scope>
    <source>
        <strain evidence="5">LVF2</strain>
    </source>
</reference>
<dbReference type="InterPro" id="IPR008920">
    <property type="entry name" value="TF_FadR/GntR_C"/>
</dbReference>
<keyword evidence="3" id="KW-0804">Transcription</keyword>
<dbReference type="EMBL" id="CP062222">
    <property type="protein sequence ID" value="QTC92975.1"/>
    <property type="molecule type" value="Genomic_DNA"/>
</dbReference>
<feature type="domain" description="HTH gntR-type" evidence="4">
    <location>
        <begin position="9"/>
        <end position="77"/>
    </location>
</feature>
<dbReference type="InterPro" id="IPR036388">
    <property type="entry name" value="WH-like_DNA-bd_sf"/>
</dbReference>
<keyword evidence="2" id="KW-0238">DNA-binding</keyword>
<dbReference type="AlphaFoldDB" id="A0A975C3U8"/>
<keyword evidence="6" id="KW-1185">Reference proteome</keyword>
<gene>
    <name evidence="5" type="ORF">IFJ75_09090</name>
</gene>
<dbReference type="Gene3D" id="1.20.120.530">
    <property type="entry name" value="GntR ligand-binding domain-like"/>
    <property type="match status" value="1"/>
</dbReference>
<dbReference type="Proteomes" id="UP000663918">
    <property type="component" value="Chromosome"/>
</dbReference>
<dbReference type="SMART" id="SM00345">
    <property type="entry name" value="HTH_GNTR"/>
    <property type="match status" value="1"/>
</dbReference>
<dbReference type="InterPro" id="IPR011711">
    <property type="entry name" value="GntR_C"/>
</dbReference>
<dbReference type="Gene3D" id="1.10.10.10">
    <property type="entry name" value="Winged helix-like DNA-binding domain superfamily/Winged helix DNA-binding domain"/>
    <property type="match status" value="1"/>
</dbReference>
<evidence type="ECO:0000313" key="6">
    <source>
        <dbReference type="Proteomes" id="UP000663918"/>
    </source>
</evidence>
<dbReference type="InterPro" id="IPR000524">
    <property type="entry name" value="Tscrpt_reg_HTH_GntR"/>
</dbReference>
<dbReference type="KEGG" id="bgoe:IFJ75_09090"/>
<evidence type="ECO:0000259" key="4">
    <source>
        <dbReference type="PROSITE" id="PS50949"/>
    </source>
</evidence>
<dbReference type="PRINTS" id="PR00035">
    <property type="entry name" value="HTHGNTR"/>
</dbReference>
<sequence length="255" mass="27491">MTTSTADTRKLYQQVATSVAAGIAAGQYLVGTRLPSERDLAEEFGVSRPTVREAMIALEIRGLVEARPGSGIYVTEAGPANGGPAPELDIGAFELTEARRLFEGEACALAAGVITDAELAELEVILKDMVGENTLTTAIGEHADRRFHATIARATRNAAIVMVVENLWDLRYRSPLCAAMLGRARQVGVRPLIEDHREILDALIARDPAAARGAMRAHLGRVIDGLLTATELDALERTRSDVEARRQDIARRTAI</sequence>
<dbReference type="SMART" id="SM00895">
    <property type="entry name" value="FCD"/>
    <property type="match status" value="1"/>
</dbReference>
<dbReference type="SUPFAM" id="SSF48008">
    <property type="entry name" value="GntR ligand-binding domain-like"/>
    <property type="match status" value="1"/>
</dbReference>
<dbReference type="InterPro" id="IPR036390">
    <property type="entry name" value="WH_DNA-bd_sf"/>
</dbReference>
<proteinExistence type="predicted"/>
<protein>
    <submittedName>
        <fullName evidence="5">FadR family transcriptional regulator</fullName>
    </submittedName>
</protein>
<dbReference type="GO" id="GO:0003700">
    <property type="term" value="F:DNA-binding transcription factor activity"/>
    <property type="evidence" value="ECO:0007669"/>
    <property type="project" value="InterPro"/>
</dbReference>
<accession>A0A975C3U8</accession>
<evidence type="ECO:0000256" key="3">
    <source>
        <dbReference type="ARBA" id="ARBA00023163"/>
    </source>
</evidence>
<evidence type="ECO:0000256" key="2">
    <source>
        <dbReference type="ARBA" id="ARBA00023125"/>
    </source>
</evidence>
<dbReference type="PANTHER" id="PTHR43537:SF5">
    <property type="entry name" value="UXU OPERON TRANSCRIPTIONAL REGULATOR"/>
    <property type="match status" value="1"/>
</dbReference>
<dbReference type="PANTHER" id="PTHR43537">
    <property type="entry name" value="TRANSCRIPTIONAL REGULATOR, GNTR FAMILY"/>
    <property type="match status" value="1"/>
</dbReference>
<dbReference type="CDD" id="cd07377">
    <property type="entry name" value="WHTH_GntR"/>
    <property type="match status" value="1"/>
</dbReference>
<keyword evidence="1" id="KW-0805">Transcription regulation</keyword>
<dbReference type="Pfam" id="PF00392">
    <property type="entry name" value="GntR"/>
    <property type="match status" value="1"/>
</dbReference>
<name>A0A975C3U8_9CAUL</name>